<dbReference type="PANTHER" id="PTHR11266:SF113">
    <property type="entry name" value="MEMBRANE PROTEIN, MPV17_PMP22 FAMILY, PUTATIVE (AFU_ORTHOLOGUE AFUA_1G13840)-RELATED"/>
    <property type="match status" value="1"/>
</dbReference>
<accession>C6HCG9</accession>
<dbReference type="eggNOG" id="KOG4760">
    <property type="taxonomic scope" value="Eukaryota"/>
</dbReference>
<dbReference type="GO" id="GO:0016020">
    <property type="term" value="C:membrane"/>
    <property type="evidence" value="ECO:0007669"/>
    <property type="project" value="UniProtKB-SubCell"/>
</dbReference>
<dbReference type="Proteomes" id="UP000002624">
    <property type="component" value="Unassembled WGS sequence"/>
</dbReference>
<proteinExistence type="inferred from homology"/>
<evidence type="ECO:0000256" key="3">
    <source>
        <dbReference type="ARBA" id="ARBA00022692"/>
    </source>
</evidence>
<reference evidence="8" key="1">
    <citation type="submission" date="2009-05" db="EMBL/GenBank/DDBJ databases">
        <title>The genome sequence of Ajellomyces capsulatus strain H143.</title>
        <authorList>
            <person name="Champion M."/>
            <person name="Cuomo C.A."/>
            <person name="Ma L.-J."/>
            <person name="Henn M.R."/>
            <person name="Sil A."/>
            <person name="Goldman B."/>
            <person name="Young S.K."/>
            <person name="Kodira C.D."/>
            <person name="Zeng Q."/>
            <person name="Koehrsen M."/>
            <person name="Alvarado L."/>
            <person name="Berlin A.M."/>
            <person name="Borenstein D."/>
            <person name="Chen Z."/>
            <person name="Engels R."/>
            <person name="Freedman E."/>
            <person name="Gellesch M."/>
            <person name="Goldberg J."/>
            <person name="Griggs A."/>
            <person name="Gujja S."/>
            <person name="Heiman D.I."/>
            <person name="Hepburn T.A."/>
            <person name="Howarth C."/>
            <person name="Jen D."/>
            <person name="Larson L."/>
            <person name="Lewis B."/>
            <person name="Mehta T."/>
            <person name="Park D."/>
            <person name="Pearson M."/>
            <person name="Roberts A."/>
            <person name="Saif S."/>
            <person name="Shea T.D."/>
            <person name="Shenoy N."/>
            <person name="Sisk P."/>
            <person name="Stolte C."/>
            <person name="Sykes S."/>
            <person name="Walk T."/>
            <person name="White J."/>
            <person name="Yandava C."/>
            <person name="Klein B."/>
            <person name="McEwen J.G."/>
            <person name="Puccia R."/>
            <person name="Goldman G.H."/>
            <person name="Felipe M.S."/>
            <person name="Nino-Vega G."/>
            <person name="San-Blas G."/>
            <person name="Taylor J.W."/>
            <person name="Mendoza L."/>
            <person name="Galagan J.E."/>
            <person name="Nusbaum C."/>
            <person name="Birren B.W."/>
        </authorList>
    </citation>
    <scope>NUCLEOTIDE SEQUENCE [LARGE SCALE GENOMIC DNA]</scope>
    <source>
        <strain evidence="8">H143</strain>
    </source>
</reference>
<evidence type="ECO:0000256" key="5">
    <source>
        <dbReference type="ARBA" id="ARBA00023136"/>
    </source>
</evidence>
<gene>
    <name evidence="7" type="ORF">HCDG_03718</name>
</gene>
<feature type="compositionally biased region" description="Low complexity" evidence="6">
    <location>
        <begin position="157"/>
        <end position="167"/>
    </location>
</feature>
<feature type="compositionally biased region" description="Low complexity" evidence="6">
    <location>
        <begin position="89"/>
        <end position="98"/>
    </location>
</feature>
<dbReference type="VEuPathDB" id="FungiDB:HCDG_03718"/>
<evidence type="ECO:0000256" key="6">
    <source>
        <dbReference type="SAM" id="MobiDB-lite"/>
    </source>
</evidence>
<dbReference type="OrthoDB" id="430207at2759"/>
<dbReference type="HOGENOM" id="CLU_602631_0_0_1"/>
<dbReference type="eggNOG" id="KOG1944">
    <property type="taxonomic scope" value="Eukaryota"/>
</dbReference>
<evidence type="ECO:0000256" key="1">
    <source>
        <dbReference type="ARBA" id="ARBA00004141"/>
    </source>
</evidence>
<name>C6HCG9_AJECH</name>
<keyword evidence="3" id="KW-0812">Transmembrane</keyword>
<evidence type="ECO:0000313" key="7">
    <source>
        <dbReference type="EMBL" id="EER42259.1"/>
    </source>
</evidence>
<evidence type="ECO:0000256" key="2">
    <source>
        <dbReference type="ARBA" id="ARBA00006824"/>
    </source>
</evidence>
<dbReference type="GO" id="GO:0005739">
    <property type="term" value="C:mitochondrion"/>
    <property type="evidence" value="ECO:0007669"/>
    <property type="project" value="TreeGrafter"/>
</dbReference>
<feature type="region of interest" description="Disordered" evidence="6">
    <location>
        <begin position="66"/>
        <end position="211"/>
    </location>
</feature>
<dbReference type="PANTHER" id="PTHR11266">
    <property type="entry name" value="PEROXISOMAL MEMBRANE PROTEIN 2, PXMP2 MPV17"/>
    <property type="match status" value="1"/>
</dbReference>
<comment type="similarity">
    <text evidence="2">Belongs to the peroxisomal membrane protein PXMP2/4 family.</text>
</comment>
<dbReference type="STRING" id="544712.C6HCG9"/>
<sequence length="472" mass="51060">MRLVIAGGSRTVVVATAAGLSSTTRPAAIRPWDFHFLSFRHHYRICATKGRRKRLKGREFSASAACLSPSTRPHDPVIQNAAPPPPPLSSFSSSSAPAMPKESGGIGILPPTDLTSPVENSNIGNNAGNNVILPLHPSPPSSLSRDIKQQDQDREQTSTSASDSSQTPPGASQSVMPATATAAAEAAEVGKQPPQPQPQTQPSSSGATSRSFRQIIQSSAIGRAADFYSRIQSRRPYWTQLWCTLFIYLCGDLSAQLFVGDGGGKAKDKDNDMEKKANKKNGEQERGMGDEVEKEGVMARYDPLRTVRHMTVGALAAVPGYKWFMYLHNNFNFRSKPRFVSIITKVAINQVCFTPIFNTYFFCMQSLLAGTSLTETWERLKLALPTSIVNSAKLWPAVTAFMFMYVDPQFRNIFAGAIAVGWQTYLSWLNQKAAKEVEAAEAAQAQAQAVEVEGLRQDGGGVGVVASVAATS</sequence>
<feature type="compositionally biased region" description="Basic and acidic residues" evidence="6">
    <location>
        <begin position="145"/>
        <end position="156"/>
    </location>
</feature>
<evidence type="ECO:0000313" key="8">
    <source>
        <dbReference type="Proteomes" id="UP000002624"/>
    </source>
</evidence>
<evidence type="ECO:0000256" key="4">
    <source>
        <dbReference type="ARBA" id="ARBA00022989"/>
    </source>
</evidence>
<protein>
    <submittedName>
        <fullName evidence="7">Integral membrane protein</fullName>
    </submittedName>
</protein>
<comment type="subcellular location">
    <subcellularLocation>
        <location evidence="1">Membrane</location>
        <topology evidence="1">Multi-pass membrane protein</topology>
    </subcellularLocation>
</comment>
<dbReference type="OMA" id="HTHEVRR"/>
<keyword evidence="5" id="KW-0472">Membrane</keyword>
<feature type="region of interest" description="Disordered" evidence="6">
    <location>
        <begin position="264"/>
        <end position="291"/>
    </location>
</feature>
<keyword evidence="4" id="KW-1133">Transmembrane helix</keyword>
<dbReference type="InterPro" id="IPR007248">
    <property type="entry name" value="Mpv17_PMP22"/>
</dbReference>
<dbReference type="Pfam" id="PF04117">
    <property type="entry name" value="Mpv17_PMP22"/>
    <property type="match status" value="1"/>
</dbReference>
<feature type="compositionally biased region" description="Low complexity" evidence="6">
    <location>
        <begin position="120"/>
        <end position="135"/>
    </location>
</feature>
<organism evidence="7 8">
    <name type="scientific">Ajellomyces capsulatus (strain H143)</name>
    <name type="common">Darling's disease fungus</name>
    <name type="synonym">Histoplasma capsulatum</name>
    <dbReference type="NCBI Taxonomy" id="544712"/>
    <lineage>
        <taxon>Eukaryota</taxon>
        <taxon>Fungi</taxon>
        <taxon>Dikarya</taxon>
        <taxon>Ascomycota</taxon>
        <taxon>Pezizomycotina</taxon>
        <taxon>Eurotiomycetes</taxon>
        <taxon>Eurotiomycetidae</taxon>
        <taxon>Onygenales</taxon>
        <taxon>Ajellomycetaceae</taxon>
        <taxon>Histoplasma</taxon>
    </lineage>
</organism>
<dbReference type="AlphaFoldDB" id="C6HCG9"/>
<dbReference type="EMBL" id="GG692422">
    <property type="protein sequence ID" value="EER42259.1"/>
    <property type="molecule type" value="Genomic_DNA"/>
</dbReference>
<feature type="compositionally biased region" description="Low complexity" evidence="6">
    <location>
        <begin position="178"/>
        <end position="187"/>
    </location>
</feature>